<organism evidence="4 5">
    <name type="scientific">Succinivibrio faecicola</name>
    <dbReference type="NCBI Taxonomy" id="2820300"/>
    <lineage>
        <taxon>Bacteria</taxon>
        <taxon>Pseudomonadati</taxon>
        <taxon>Pseudomonadota</taxon>
        <taxon>Gammaproteobacteria</taxon>
        <taxon>Aeromonadales</taxon>
        <taxon>Succinivibrionaceae</taxon>
        <taxon>Succinivibrio</taxon>
    </lineage>
</organism>
<dbReference type="EMBL" id="JAGFNY010000006">
    <property type="protein sequence ID" value="MBW7569888.1"/>
    <property type="molecule type" value="Genomic_DNA"/>
</dbReference>
<keyword evidence="1" id="KW-0378">Hydrolase</keyword>
<dbReference type="SMART" id="SM00642">
    <property type="entry name" value="Aamy"/>
    <property type="match status" value="1"/>
</dbReference>
<evidence type="ECO:0000313" key="4">
    <source>
        <dbReference type="EMBL" id="MBW7569888.1"/>
    </source>
</evidence>
<evidence type="ECO:0000256" key="2">
    <source>
        <dbReference type="ARBA" id="ARBA00023295"/>
    </source>
</evidence>
<dbReference type="InterPro" id="IPR017853">
    <property type="entry name" value="GH"/>
</dbReference>
<dbReference type="PANTHER" id="PTHR10357">
    <property type="entry name" value="ALPHA-AMYLASE FAMILY MEMBER"/>
    <property type="match status" value="1"/>
</dbReference>
<dbReference type="InterPro" id="IPR006047">
    <property type="entry name" value="GH13_cat_dom"/>
</dbReference>
<feature type="domain" description="Glycosyl hydrolase family 13 catalytic" evidence="3">
    <location>
        <begin position="140"/>
        <end position="535"/>
    </location>
</feature>
<evidence type="ECO:0000259" key="3">
    <source>
        <dbReference type="SMART" id="SM00642"/>
    </source>
</evidence>
<accession>A0ABS7DF91</accession>
<evidence type="ECO:0000256" key="1">
    <source>
        <dbReference type="ARBA" id="ARBA00022801"/>
    </source>
</evidence>
<evidence type="ECO:0000313" key="5">
    <source>
        <dbReference type="Proteomes" id="UP000731465"/>
    </source>
</evidence>
<keyword evidence="5" id="KW-1185">Reference proteome</keyword>
<protein>
    <recommendedName>
        <fullName evidence="3">Glycosyl hydrolase family 13 catalytic domain-containing protein</fullName>
    </recommendedName>
</protein>
<dbReference type="SUPFAM" id="SSF51445">
    <property type="entry name" value="(Trans)glycosidases"/>
    <property type="match status" value="1"/>
</dbReference>
<reference evidence="4 5" key="1">
    <citation type="submission" date="2021-03" db="EMBL/GenBank/DDBJ databases">
        <title>Succinivibrio sp. nov. isolated from feces of cow.</title>
        <authorList>
            <person name="Choi J.-Y."/>
        </authorList>
    </citation>
    <scope>NUCLEOTIDE SEQUENCE [LARGE SCALE GENOMIC DNA]</scope>
    <source>
        <strain evidence="4 5">AGMB01872</strain>
    </source>
</reference>
<sequence length="683" mass="76360">MRQNTSSPRASLPFQCFHTCTAPDVSHTNAVLFVRGANHSRLKISIVTFTENEDHQNLMTYTGSYSGIHRFEAPLSADKSRNLFIYYFKIALMNEENKVVDVVWYSSLGMSREPPLMQHCYSIEFFNPHPQWALDSIVYQILPDKFAASSGYFNVDGTKYDATEPVKAKDLEFVDLDEIHCGGDLDGVGAMLPYIRSIGCDTIYLTPVFKAPSANKYDTEDYDMVDPHFGGNGALKRLRTVALGYEMKILLHGTFNHTGDAHPWFDRQERTGKGALRHKDSPYRDLYTFTSEGDVYVSDNHPNYPKLDYSSYTTQHAMFDGTNAIVKKWLRAPYGIDGWVIDDANQIGDNGSAKNNITRLSQLCKSAREAHLDCLVLGEFASDPRYAISSDGNVDGTINYTGFLSPIRSFFGGINLDGDPTPYSGEDLRRCCEEFSVGVSQHVKLCLLNQLDNNRISRFHTIIGGDKYLYQAALACLFTWRGIPCIYQGDELGDVIDKYQVGPRGLIPFNALKDRHVSVNSAETQGIISELASLRHSNPAFSRGSMLFICAGGAYFGYTRLFEDRFAIVLVNASRQQIKVEQGSMLFPLLASMYMPEDCGTDNSADTGEDLLIPLSGRNVRRSDHGEGLEGLYELLSREKLNVKSYGSTKTNPEFEAKILKELFAGKQLTIPPRSTVVISNKK</sequence>
<dbReference type="PANTHER" id="PTHR10357:SF210">
    <property type="entry name" value="MALTODEXTRIN GLUCOSIDASE"/>
    <property type="match status" value="1"/>
</dbReference>
<dbReference type="Pfam" id="PF00128">
    <property type="entry name" value="Alpha-amylase"/>
    <property type="match status" value="1"/>
</dbReference>
<proteinExistence type="predicted"/>
<name>A0ABS7DF91_9GAMM</name>
<dbReference type="Proteomes" id="UP000731465">
    <property type="component" value="Unassembled WGS sequence"/>
</dbReference>
<dbReference type="RefSeq" id="WP_219937032.1">
    <property type="nucleotide sequence ID" value="NZ_JAGFNY010000006.1"/>
</dbReference>
<gene>
    <name evidence="4" type="ORF">J5V48_03165</name>
</gene>
<comment type="caution">
    <text evidence="4">The sequence shown here is derived from an EMBL/GenBank/DDBJ whole genome shotgun (WGS) entry which is preliminary data.</text>
</comment>
<keyword evidence="2" id="KW-0326">Glycosidase</keyword>
<dbReference type="Gene3D" id="3.20.20.80">
    <property type="entry name" value="Glycosidases"/>
    <property type="match status" value="1"/>
</dbReference>